<reference evidence="4 5" key="1">
    <citation type="journal article" date="2013" name="Front. Plant Sci.">
        <title>The Reference Genome of the Halophytic Plant Eutrema salsugineum.</title>
        <authorList>
            <person name="Yang R."/>
            <person name="Jarvis D.E."/>
            <person name="Chen H."/>
            <person name="Beilstein M.A."/>
            <person name="Grimwood J."/>
            <person name="Jenkins J."/>
            <person name="Shu S."/>
            <person name="Prochnik S."/>
            <person name="Xin M."/>
            <person name="Ma C."/>
            <person name="Schmutz J."/>
            <person name="Wing R.A."/>
            <person name="Mitchell-Olds T."/>
            <person name="Schumaker K.S."/>
            <person name="Wang X."/>
        </authorList>
    </citation>
    <scope>NUCLEOTIDE SEQUENCE [LARGE SCALE GENOMIC DNA]</scope>
</reference>
<evidence type="ECO:0000256" key="2">
    <source>
        <dbReference type="SAM" id="Phobius"/>
    </source>
</evidence>
<sequence length="172" mass="19617">MTLGLINANPVVQAKKERLTRTRDQYRDDGLLIFVSDIYSGILLSVFFLGVLYIPKYVRDIRDPEHPYTLEQLSVLSEDSITVDDKLDRILITFTPTIQHCSMANVIGLCLRAKLKECLPLHYKVDIRVSPGSHADEDSVNKQLNDKERVIAALENPNLRQLVDECIFSNEM</sequence>
<evidence type="ECO:0000259" key="3">
    <source>
        <dbReference type="Pfam" id="PF01883"/>
    </source>
</evidence>
<evidence type="ECO:0000313" key="5">
    <source>
        <dbReference type="Proteomes" id="UP000030689"/>
    </source>
</evidence>
<evidence type="ECO:0000256" key="1">
    <source>
        <dbReference type="ARBA" id="ARBA00010381"/>
    </source>
</evidence>
<comment type="similarity">
    <text evidence="1">Belongs to the MIP18 family.</text>
</comment>
<name>V4LNU4_EUTSA</name>
<keyword evidence="2" id="KW-1133">Transmembrane helix</keyword>
<dbReference type="KEGG" id="eus:EUTSA_v10010765mg"/>
<dbReference type="Gene3D" id="3.30.300.130">
    <property type="entry name" value="Fe-S cluster assembly (FSCA)"/>
    <property type="match status" value="1"/>
</dbReference>
<organism evidence="4 5">
    <name type="scientific">Eutrema salsugineum</name>
    <name type="common">Saltwater cress</name>
    <name type="synonym">Sisymbrium salsugineum</name>
    <dbReference type="NCBI Taxonomy" id="72664"/>
    <lineage>
        <taxon>Eukaryota</taxon>
        <taxon>Viridiplantae</taxon>
        <taxon>Streptophyta</taxon>
        <taxon>Embryophyta</taxon>
        <taxon>Tracheophyta</taxon>
        <taxon>Spermatophyta</taxon>
        <taxon>Magnoliopsida</taxon>
        <taxon>eudicotyledons</taxon>
        <taxon>Gunneridae</taxon>
        <taxon>Pentapetalae</taxon>
        <taxon>rosids</taxon>
        <taxon>malvids</taxon>
        <taxon>Brassicales</taxon>
        <taxon>Brassicaceae</taxon>
        <taxon>Eutremeae</taxon>
        <taxon>Eutrema</taxon>
    </lineage>
</organism>
<dbReference type="Gene3D" id="6.10.250.1280">
    <property type="match status" value="1"/>
</dbReference>
<keyword evidence="2" id="KW-0812">Transmembrane</keyword>
<dbReference type="PANTHER" id="PTHR12377:SF3">
    <property type="entry name" value="PROTEIN AE7-LIKE 1"/>
    <property type="match status" value="1"/>
</dbReference>
<dbReference type="InterPro" id="IPR034904">
    <property type="entry name" value="FSCA_dom_sf"/>
</dbReference>
<dbReference type="Proteomes" id="UP000030689">
    <property type="component" value="Unassembled WGS sequence"/>
</dbReference>
<dbReference type="OMA" id="HELGYRN"/>
<dbReference type="EMBL" id="KI517435">
    <property type="protein sequence ID" value="ESQ45444.1"/>
    <property type="molecule type" value="Genomic_DNA"/>
</dbReference>
<dbReference type="eggNOG" id="KOG3381">
    <property type="taxonomic scope" value="Eukaryota"/>
</dbReference>
<evidence type="ECO:0000313" key="4">
    <source>
        <dbReference type="EMBL" id="ESQ45444.1"/>
    </source>
</evidence>
<keyword evidence="2" id="KW-0472">Membrane</keyword>
<dbReference type="Pfam" id="PF01883">
    <property type="entry name" value="FeS_assembly_P"/>
    <property type="match status" value="1"/>
</dbReference>
<feature type="domain" description="MIP18 family-like" evidence="3">
    <location>
        <begin position="59"/>
        <end position="121"/>
    </location>
</feature>
<feature type="transmembrane region" description="Helical" evidence="2">
    <location>
        <begin position="31"/>
        <end position="54"/>
    </location>
</feature>
<dbReference type="SUPFAM" id="SSF117916">
    <property type="entry name" value="Fe-S cluster assembly (FSCA) domain-like"/>
    <property type="match status" value="1"/>
</dbReference>
<dbReference type="InterPro" id="IPR039796">
    <property type="entry name" value="MIP18"/>
</dbReference>
<keyword evidence="5" id="KW-1185">Reference proteome</keyword>
<dbReference type="InterPro" id="IPR002744">
    <property type="entry name" value="MIP18-like"/>
</dbReference>
<gene>
    <name evidence="4" type="ORF">EUTSA_v10010765mg</name>
</gene>
<protein>
    <recommendedName>
        <fullName evidence="3">MIP18 family-like domain-containing protein</fullName>
    </recommendedName>
</protein>
<dbReference type="AlphaFoldDB" id="V4LNU4"/>
<proteinExistence type="inferred from homology"/>
<accession>V4LNU4</accession>
<dbReference type="GO" id="GO:0051604">
    <property type="term" value="P:protein maturation"/>
    <property type="evidence" value="ECO:0007669"/>
    <property type="project" value="InterPro"/>
</dbReference>
<dbReference type="PANTHER" id="PTHR12377">
    <property type="entry name" value="CYTOSOLIC IRON-SULFUR ASSEMBLY COMPONENT 2B-RELATED"/>
    <property type="match status" value="1"/>
</dbReference>
<dbReference type="Gramene" id="ESQ45444">
    <property type="protein sequence ID" value="ESQ45444"/>
    <property type="gene ID" value="EUTSA_v10010765mg"/>
</dbReference>
<dbReference type="STRING" id="72664.V4LNU4"/>